<dbReference type="GO" id="GO:0005886">
    <property type="term" value="C:plasma membrane"/>
    <property type="evidence" value="ECO:0007669"/>
    <property type="project" value="UniProtKB-SubCell"/>
</dbReference>
<evidence type="ECO:0000256" key="1">
    <source>
        <dbReference type="ARBA" id="ARBA00004651"/>
    </source>
</evidence>
<dbReference type="RefSeq" id="WP_016444407.1">
    <property type="nucleotide sequence ID" value="NZ_KE150266.1"/>
</dbReference>
<dbReference type="Proteomes" id="UP000014387">
    <property type="component" value="Unassembled WGS sequence"/>
</dbReference>
<dbReference type="PANTHER" id="PTHR30572">
    <property type="entry name" value="MEMBRANE COMPONENT OF TRANSPORTER-RELATED"/>
    <property type="match status" value="1"/>
</dbReference>
<keyword evidence="3 8" id="KW-0812">Transmembrane</keyword>
<dbReference type="InterPro" id="IPR003838">
    <property type="entry name" value="ABC3_permease_C"/>
</dbReference>
<dbReference type="AlphaFoldDB" id="A0A9W5VWT7"/>
<accession>A0A9W5VWT7</accession>
<evidence type="ECO:0000256" key="7">
    <source>
        <dbReference type="SAM" id="MobiDB-lite"/>
    </source>
</evidence>
<evidence type="ECO:0008006" key="13">
    <source>
        <dbReference type="Google" id="ProtNLM"/>
    </source>
</evidence>
<evidence type="ECO:0000313" key="11">
    <source>
        <dbReference type="EMBL" id="EPD31296.1"/>
    </source>
</evidence>
<evidence type="ECO:0000313" key="12">
    <source>
        <dbReference type="Proteomes" id="UP000014387"/>
    </source>
</evidence>
<evidence type="ECO:0000256" key="8">
    <source>
        <dbReference type="SAM" id="Phobius"/>
    </source>
</evidence>
<feature type="transmembrane region" description="Helical" evidence="8">
    <location>
        <begin position="21"/>
        <end position="47"/>
    </location>
</feature>
<dbReference type="OrthoDB" id="3510103at2"/>
<evidence type="ECO:0000256" key="3">
    <source>
        <dbReference type="ARBA" id="ARBA00022692"/>
    </source>
</evidence>
<organism evidence="11 12">
    <name type="scientific">Gleimia europaea ACS-120-V-Col10b</name>
    <dbReference type="NCBI Taxonomy" id="883069"/>
    <lineage>
        <taxon>Bacteria</taxon>
        <taxon>Bacillati</taxon>
        <taxon>Actinomycetota</taxon>
        <taxon>Actinomycetes</taxon>
        <taxon>Actinomycetales</taxon>
        <taxon>Actinomycetaceae</taxon>
        <taxon>Gleimia</taxon>
    </lineage>
</organism>
<feature type="transmembrane region" description="Helical" evidence="8">
    <location>
        <begin position="425"/>
        <end position="449"/>
    </location>
</feature>
<dbReference type="GO" id="GO:0022857">
    <property type="term" value="F:transmembrane transporter activity"/>
    <property type="evidence" value="ECO:0007669"/>
    <property type="project" value="TreeGrafter"/>
</dbReference>
<evidence type="ECO:0000256" key="2">
    <source>
        <dbReference type="ARBA" id="ARBA00022475"/>
    </source>
</evidence>
<feature type="domain" description="MacB-like periplasmic core" evidence="10">
    <location>
        <begin position="23"/>
        <end position="257"/>
    </location>
</feature>
<feature type="transmembrane region" description="Helical" evidence="8">
    <location>
        <begin position="326"/>
        <end position="355"/>
    </location>
</feature>
<feature type="region of interest" description="Disordered" evidence="7">
    <location>
        <begin position="64"/>
        <end position="106"/>
    </location>
</feature>
<evidence type="ECO:0000256" key="5">
    <source>
        <dbReference type="ARBA" id="ARBA00023136"/>
    </source>
</evidence>
<feature type="domain" description="ABC3 transporter permease C-terminal" evidence="9">
    <location>
        <begin position="334"/>
        <end position="451"/>
    </location>
</feature>
<dbReference type="Pfam" id="PF02687">
    <property type="entry name" value="FtsX"/>
    <property type="match status" value="1"/>
</dbReference>
<evidence type="ECO:0000256" key="6">
    <source>
        <dbReference type="ARBA" id="ARBA00038076"/>
    </source>
</evidence>
<name>A0A9W5VWT7_9ACTO</name>
<evidence type="ECO:0000256" key="4">
    <source>
        <dbReference type="ARBA" id="ARBA00022989"/>
    </source>
</evidence>
<comment type="caution">
    <text evidence="11">The sequence shown here is derived from an EMBL/GenBank/DDBJ whole genome shotgun (WGS) entry which is preliminary data.</text>
</comment>
<proteinExistence type="inferred from homology"/>
<dbReference type="InterPro" id="IPR025857">
    <property type="entry name" value="MacB_PCD"/>
</dbReference>
<dbReference type="EMBL" id="AGWN01000001">
    <property type="protein sequence ID" value="EPD31296.1"/>
    <property type="molecule type" value="Genomic_DNA"/>
</dbReference>
<comment type="subcellular location">
    <subcellularLocation>
        <location evidence="1">Cell membrane</location>
        <topology evidence="1">Multi-pass membrane protein</topology>
    </subcellularLocation>
</comment>
<reference evidence="11 12" key="1">
    <citation type="submission" date="2013-05" db="EMBL/GenBank/DDBJ databases">
        <title>The Genome Sequence of Actinomyces europaeus ACS-120-V-COL10B.</title>
        <authorList>
            <consortium name="The Broad Institute Genomics Platform"/>
            <person name="Earl A."/>
            <person name="Ward D."/>
            <person name="Feldgarden M."/>
            <person name="Gevers D."/>
            <person name="Saerens B."/>
            <person name="Vaneechoutte M."/>
            <person name="Walker B."/>
            <person name="Young S."/>
            <person name="Zeng Q."/>
            <person name="Gargeya S."/>
            <person name="Fitzgerald M."/>
            <person name="Haas B."/>
            <person name="Abouelleil A."/>
            <person name="Allen A.W."/>
            <person name="Alvarado L."/>
            <person name="Arachchi H.M."/>
            <person name="Berlin A.M."/>
            <person name="Chapman S.B."/>
            <person name="Gainer-Dewar J."/>
            <person name="Goldberg J."/>
            <person name="Griggs A."/>
            <person name="Gujja S."/>
            <person name="Hansen M."/>
            <person name="Howarth C."/>
            <person name="Imamovic A."/>
            <person name="Ireland A."/>
            <person name="Larimer J."/>
            <person name="McCowan C."/>
            <person name="Murphy C."/>
            <person name="Pearson M."/>
            <person name="Poon T.W."/>
            <person name="Priest M."/>
            <person name="Roberts A."/>
            <person name="Saif S."/>
            <person name="Shea T."/>
            <person name="Sisk P."/>
            <person name="Sykes S."/>
            <person name="Wortman J."/>
            <person name="Nusbaum C."/>
            <person name="Birren B."/>
        </authorList>
    </citation>
    <scope>NUCLEOTIDE SEQUENCE [LARGE SCALE GENOMIC DNA]</scope>
    <source>
        <strain evidence="11 12">ACS-120-V-Col10b</strain>
    </source>
</reference>
<protein>
    <recommendedName>
        <fullName evidence="13">ABC3 transporter permease protein domain-containing protein</fullName>
    </recommendedName>
</protein>
<evidence type="ECO:0000259" key="9">
    <source>
        <dbReference type="Pfam" id="PF02687"/>
    </source>
</evidence>
<dbReference type="Pfam" id="PF12704">
    <property type="entry name" value="MacB_PCD"/>
    <property type="match status" value="1"/>
</dbReference>
<feature type="transmembrane region" description="Helical" evidence="8">
    <location>
        <begin position="375"/>
        <end position="405"/>
    </location>
</feature>
<feature type="compositionally biased region" description="Low complexity" evidence="7">
    <location>
        <begin position="96"/>
        <end position="105"/>
    </location>
</feature>
<dbReference type="InterPro" id="IPR050250">
    <property type="entry name" value="Macrolide_Exporter_MacB"/>
</dbReference>
<keyword evidence="4 8" id="KW-1133">Transmembrane helix</keyword>
<evidence type="ECO:0000259" key="10">
    <source>
        <dbReference type="Pfam" id="PF12704"/>
    </source>
</evidence>
<gene>
    <name evidence="11" type="ORF">HMPREF9238_01064</name>
</gene>
<sequence>MNKILSALIEAWGEIKINKGRFVLSLTGVAVAVWAMATVLALGSMAIATDEYFQTISGNRPGILTFQASPSSGGEGNPETKFGPSGPYGPEGYGSGSSQSQLGKSADLVEDSTGMRTSKFGAAARATMEDLKITNWSRSVKTSPNVRTSSWVSKCDYNKEDCFDNQVELSGVDPIYFKFFARQLLVGRFINDADATLQMNPVVINEKLWDNMGRPNPLNYPRIIVEGDPGLTLTVVGVVKTQTRWDQNEIFMHYDGLIGSQPRLSAGESGPVNLEAGELRALVPVGQEKVANEVVLATLKSQLGPDWQVDSYWSGEQSDVGEDQRAIITTIVSIIGGIVIMLGAFGLLTVSIVTVRQRIREIGIRRAMGASARRVFFSVFLESVVATTAAGFTGVLLSILTIRFAPSDWLDFPIPVSSIPYPMTAALLGVLIAAGVGALAGIIPAAIAVKVKPIDAIRY</sequence>
<keyword evidence="5 8" id="KW-0472">Membrane</keyword>
<comment type="similarity">
    <text evidence="6">Belongs to the ABC-4 integral membrane protein family.</text>
</comment>
<keyword evidence="12" id="KW-1185">Reference proteome</keyword>
<keyword evidence="2" id="KW-1003">Cell membrane</keyword>
<dbReference type="PANTHER" id="PTHR30572:SF4">
    <property type="entry name" value="ABC TRANSPORTER PERMEASE YTRF"/>
    <property type="match status" value="1"/>
</dbReference>